<sequence>MRFLGIAVLRAKRNVYHNLIKHKRQKLYASVKKRSFTHQKTAETLQRCKEKVVYELKSGKT</sequence>
<organism evidence="1 2">
    <name type="scientific">Gardnerella leopoldii</name>
    <dbReference type="NCBI Taxonomy" id="2792978"/>
    <lineage>
        <taxon>Bacteria</taxon>
        <taxon>Bacillati</taxon>
        <taxon>Actinomycetota</taxon>
        <taxon>Actinomycetes</taxon>
        <taxon>Bifidobacteriales</taxon>
        <taxon>Bifidobacteriaceae</taxon>
        <taxon>Gardnerella</taxon>
    </lineage>
</organism>
<evidence type="ECO:0000313" key="1">
    <source>
        <dbReference type="EMBL" id="PKZ19235.1"/>
    </source>
</evidence>
<accession>A0ABX4SFQ7</accession>
<comment type="caution">
    <text evidence="1">The sequence shown here is derived from an EMBL/GenBank/DDBJ whole genome shotgun (WGS) entry which is preliminary data.</text>
</comment>
<proteinExistence type="predicted"/>
<evidence type="ECO:0008006" key="3">
    <source>
        <dbReference type="Google" id="ProtNLM"/>
    </source>
</evidence>
<name>A0ABX4SFQ7_9BIFI</name>
<gene>
    <name evidence="1" type="ORF">CYJ59_01975</name>
</gene>
<dbReference type="Proteomes" id="UP000235111">
    <property type="component" value="Unassembled WGS sequence"/>
</dbReference>
<dbReference type="EMBL" id="PKHC01000001">
    <property type="protein sequence ID" value="PKZ19235.1"/>
    <property type="molecule type" value="Genomic_DNA"/>
</dbReference>
<protein>
    <recommendedName>
        <fullName evidence="3">Transposase</fullName>
    </recommendedName>
</protein>
<keyword evidence="2" id="KW-1185">Reference proteome</keyword>
<evidence type="ECO:0000313" key="2">
    <source>
        <dbReference type="Proteomes" id="UP000235111"/>
    </source>
</evidence>
<reference evidence="1 2" key="1">
    <citation type="submission" date="2017-12" db="EMBL/GenBank/DDBJ databases">
        <title>Phylogenetic diversity of female urinary microbiome.</title>
        <authorList>
            <person name="Thomas-White K."/>
            <person name="Wolfe A.J."/>
        </authorList>
    </citation>
    <scope>NUCLEOTIDE SEQUENCE [LARGE SCALE GENOMIC DNA]</scope>
    <source>
        <strain evidence="1 2">UMB0912</strain>
    </source>
</reference>